<reference evidence="3 4" key="1">
    <citation type="journal article" date="2023" name="Insect Mol. Biol.">
        <title>Genome sequencing provides insights into the evolution of gene families encoding plant cell wall-degrading enzymes in longhorned beetles.</title>
        <authorList>
            <person name="Shin N.R."/>
            <person name="Okamura Y."/>
            <person name="Kirsch R."/>
            <person name="Pauchet Y."/>
        </authorList>
    </citation>
    <scope>NUCLEOTIDE SEQUENCE [LARGE SCALE GENOMIC DNA]</scope>
    <source>
        <strain evidence="3">EAD_L_NR</strain>
    </source>
</reference>
<keyword evidence="1" id="KW-0268">Exocytosis</keyword>
<dbReference type="GO" id="GO:0000145">
    <property type="term" value="C:exocyst"/>
    <property type="evidence" value="ECO:0007669"/>
    <property type="project" value="UniProtKB-UniRule"/>
</dbReference>
<keyword evidence="1" id="KW-0813">Transport</keyword>
<sequence>MCFVEDVEQLMGVSHGSSNLHQFITQHSAVTVERCIRNWKDVLEALPLYSEKIAEYSYKALKEYKDTCYAAYRGIVQPHSEDRRICSAAWLKDDDISRFLKSLPNWLNLKAQQEFQARSERGRRMLRRDQPSEEESPEDVRMRNRREAEILANEAGIQRMCRNIFALQQTLTNITMTREVALDHARHYFELFFLTPESVCSEFRFTMRSSVIEIVTVNRGFNSS</sequence>
<evidence type="ECO:0000256" key="2">
    <source>
        <dbReference type="SAM" id="MobiDB-lite"/>
    </source>
</evidence>
<dbReference type="EMBL" id="JANEYG010000035">
    <property type="protein sequence ID" value="KAJ8917115.1"/>
    <property type="molecule type" value="Genomic_DNA"/>
</dbReference>
<accession>A0AAV8VSK0</accession>
<feature type="compositionally biased region" description="Basic and acidic residues" evidence="2">
    <location>
        <begin position="118"/>
        <end position="131"/>
    </location>
</feature>
<keyword evidence="1" id="KW-0653">Protein transport</keyword>
<comment type="similarity">
    <text evidence="1">Belongs to the SEC8 family.</text>
</comment>
<protein>
    <recommendedName>
        <fullName evidence="1">Exocyst complex component Sec8</fullName>
    </recommendedName>
</protein>
<dbReference type="GO" id="GO:0032584">
    <property type="term" value="C:growth cone membrane"/>
    <property type="evidence" value="ECO:0007669"/>
    <property type="project" value="TreeGrafter"/>
</dbReference>
<comment type="caution">
    <text evidence="3">The sequence shown here is derived from an EMBL/GenBank/DDBJ whole genome shotgun (WGS) entry which is preliminary data.</text>
</comment>
<keyword evidence="4" id="KW-1185">Reference proteome</keyword>
<name>A0AAV8VSK0_9CUCU</name>
<dbReference type="Proteomes" id="UP001159042">
    <property type="component" value="Unassembled WGS sequence"/>
</dbReference>
<dbReference type="InterPro" id="IPR039682">
    <property type="entry name" value="Sec8/EXOC4"/>
</dbReference>
<evidence type="ECO:0000256" key="1">
    <source>
        <dbReference type="RuleBase" id="RU367079"/>
    </source>
</evidence>
<gene>
    <name evidence="3" type="ORF">NQ315_012605</name>
</gene>
<dbReference type="PANTHER" id="PTHR14146">
    <property type="entry name" value="EXOCYST COMPLEX COMPONENT 4"/>
    <property type="match status" value="1"/>
</dbReference>
<dbReference type="GO" id="GO:0007268">
    <property type="term" value="P:chemical synaptic transmission"/>
    <property type="evidence" value="ECO:0007669"/>
    <property type="project" value="TreeGrafter"/>
</dbReference>
<proteinExistence type="inferred from homology"/>
<dbReference type="GO" id="GO:0015031">
    <property type="term" value="P:protein transport"/>
    <property type="evidence" value="ECO:0007669"/>
    <property type="project" value="UniProtKB-KW"/>
</dbReference>
<evidence type="ECO:0000313" key="4">
    <source>
        <dbReference type="Proteomes" id="UP001159042"/>
    </source>
</evidence>
<feature type="region of interest" description="Disordered" evidence="2">
    <location>
        <begin position="118"/>
        <end position="142"/>
    </location>
</feature>
<organism evidence="3 4">
    <name type="scientific">Exocentrus adspersus</name>
    <dbReference type="NCBI Taxonomy" id="1586481"/>
    <lineage>
        <taxon>Eukaryota</taxon>
        <taxon>Metazoa</taxon>
        <taxon>Ecdysozoa</taxon>
        <taxon>Arthropoda</taxon>
        <taxon>Hexapoda</taxon>
        <taxon>Insecta</taxon>
        <taxon>Pterygota</taxon>
        <taxon>Neoptera</taxon>
        <taxon>Endopterygota</taxon>
        <taxon>Coleoptera</taxon>
        <taxon>Polyphaga</taxon>
        <taxon>Cucujiformia</taxon>
        <taxon>Chrysomeloidea</taxon>
        <taxon>Cerambycidae</taxon>
        <taxon>Lamiinae</taxon>
        <taxon>Acanthocinini</taxon>
        <taxon>Exocentrus</taxon>
    </lineage>
</organism>
<dbReference type="PANTHER" id="PTHR14146:SF0">
    <property type="entry name" value="EXOCYST COMPLEX COMPONENT 4"/>
    <property type="match status" value="1"/>
</dbReference>
<dbReference type="GO" id="GO:0006612">
    <property type="term" value="P:protein targeting to membrane"/>
    <property type="evidence" value="ECO:0007669"/>
    <property type="project" value="UniProtKB-UniRule"/>
</dbReference>
<comment type="function">
    <text evidence="1">Component of the exocyst complex involved in the docking of exocytic vesicles with fusion sites on the plasma membrane.</text>
</comment>
<evidence type="ECO:0000313" key="3">
    <source>
        <dbReference type="EMBL" id="KAJ8917115.1"/>
    </source>
</evidence>
<dbReference type="GO" id="GO:0090522">
    <property type="term" value="P:vesicle tethering involved in exocytosis"/>
    <property type="evidence" value="ECO:0007669"/>
    <property type="project" value="UniProtKB-UniRule"/>
</dbReference>
<dbReference type="GO" id="GO:0045202">
    <property type="term" value="C:synapse"/>
    <property type="evidence" value="ECO:0007669"/>
    <property type="project" value="TreeGrafter"/>
</dbReference>
<dbReference type="GO" id="GO:0006893">
    <property type="term" value="P:Golgi to plasma membrane transport"/>
    <property type="evidence" value="ECO:0007669"/>
    <property type="project" value="TreeGrafter"/>
</dbReference>
<dbReference type="AlphaFoldDB" id="A0AAV8VSK0"/>